<evidence type="ECO:0000256" key="4">
    <source>
        <dbReference type="ARBA" id="ARBA00022989"/>
    </source>
</evidence>
<keyword evidence="5 7" id="KW-0472">Membrane</keyword>
<organism evidence="9 10">
    <name type="scientific">Methylomicrobium album BG8</name>
    <dbReference type="NCBI Taxonomy" id="686340"/>
    <lineage>
        <taxon>Bacteria</taxon>
        <taxon>Pseudomonadati</taxon>
        <taxon>Pseudomonadota</taxon>
        <taxon>Gammaproteobacteria</taxon>
        <taxon>Methylococcales</taxon>
        <taxon>Methylococcaceae</taxon>
        <taxon>Methylomicrobium</taxon>
    </lineage>
</organism>
<evidence type="ECO:0000256" key="1">
    <source>
        <dbReference type="ARBA" id="ARBA00004651"/>
    </source>
</evidence>
<proteinExistence type="inferred from homology"/>
<dbReference type="InterPro" id="IPR047055">
    <property type="entry name" value="MotA-like"/>
</dbReference>
<keyword evidence="3 7" id="KW-0812">Transmembrane</keyword>
<dbReference type="STRING" id="686340.Metal_3181"/>
<dbReference type="Proteomes" id="UP000005090">
    <property type="component" value="Chromosome"/>
</dbReference>
<evidence type="ECO:0000259" key="8">
    <source>
        <dbReference type="Pfam" id="PF01618"/>
    </source>
</evidence>
<name>H8GNU9_METAL</name>
<dbReference type="RefSeq" id="WP_005373755.1">
    <property type="nucleotide sequence ID" value="NZ_CM001475.1"/>
</dbReference>
<dbReference type="PANTHER" id="PTHR30433:SF3">
    <property type="entry name" value="MOTILITY PROTEIN A"/>
    <property type="match status" value="1"/>
</dbReference>
<feature type="transmembrane region" description="Helical" evidence="7">
    <location>
        <begin position="181"/>
        <end position="201"/>
    </location>
</feature>
<keyword evidence="9" id="KW-0969">Cilium</keyword>
<comment type="subcellular location">
    <subcellularLocation>
        <location evidence="1">Cell membrane</location>
        <topology evidence="1">Multi-pass membrane protein</topology>
    </subcellularLocation>
    <subcellularLocation>
        <location evidence="6">Membrane</location>
        <topology evidence="6">Multi-pass membrane protein</topology>
    </subcellularLocation>
</comment>
<dbReference type="InterPro" id="IPR002898">
    <property type="entry name" value="MotA_ExbB_proton_chnl"/>
</dbReference>
<accession>H8GNU9</accession>
<keyword evidence="6" id="KW-0813">Transport</keyword>
<keyword evidence="4 7" id="KW-1133">Transmembrane helix</keyword>
<feature type="domain" description="MotA/TolQ/ExbB proton channel" evidence="8">
    <location>
        <begin position="101"/>
        <end position="219"/>
    </location>
</feature>
<comment type="similarity">
    <text evidence="6">Belongs to the exbB/tolQ family.</text>
</comment>
<dbReference type="GO" id="GO:0015031">
    <property type="term" value="P:protein transport"/>
    <property type="evidence" value="ECO:0007669"/>
    <property type="project" value="UniProtKB-KW"/>
</dbReference>
<feature type="transmembrane region" description="Helical" evidence="7">
    <location>
        <begin position="34"/>
        <end position="57"/>
    </location>
</feature>
<dbReference type="GO" id="GO:0071978">
    <property type="term" value="P:bacterial-type flagellum-dependent swarming motility"/>
    <property type="evidence" value="ECO:0007669"/>
    <property type="project" value="InterPro"/>
</dbReference>
<sequence length="255" mass="27564">MDILSVIGLLIGISALLFGNFLEGASLGSLVNGPAFIIVFGGTLGATLLQFPPLIFIRSLRLCLWVFFPKKKNLSVEIDKIVEWSHSARKLGLLGLEDEIESEPDPFIKKGLQLLVDGNEPESIRNILELDIDSREDIDLQAAKMLEAMGGYAPTIGMLAAVMGLIHVLENLSDPKMLGAGIATAFVATVYGVGSANLFFLPMANKIKTYVYASSQAREMIAAGLIAISQGENPRNIKLKLSAYLFEFESDSSSL</sequence>
<dbReference type="PANTHER" id="PTHR30433">
    <property type="entry name" value="CHEMOTAXIS PROTEIN MOTA"/>
    <property type="match status" value="1"/>
</dbReference>
<dbReference type="eggNOG" id="COG1291">
    <property type="taxonomic scope" value="Bacteria"/>
</dbReference>
<keyword evidence="10" id="KW-1185">Reference proteome</keyword>
<protein>
    <submittedName>
        <fullName evidence="9">Flagellar motor component</fullName>
    </submittedName>
</protein>
<feature type="transmembrane region" description="Helical" evidence="7">
    <location>
        <begin position="151"/>
        <end position="169"/>
    </location>
</feature>
<keyword evidence="6" id="KW-0653">Protein transport</keyword>
<dbReference type="Pfam" id="PF01618">
    <property type="entry name" value="MotA_ExbB"/>
    <property type="match status" value="1"/>
</dbReference>
<evidence type="ECO:0000256" key="3">
    <source>
        <dbReference type="ARBA" id="ARBA00022692"/>
    </source>
</evidence>
<evidence type="ECO:0000313" key="9">
    <source>
        <dbReference type="EMBL" id="EIC30855.1"/>
    </source>
</evidence>
<keyword evidence="9" id="KW-0282">Flagellum</keyword>
<dbReference type="GO" id="GO:0006935">
    <property type="term" value="P:chemotaxis"/>
    <property type="evidence" value="ECO:0007669"/>
    <property type="project" value="InterPro"/>
</dbReference>
<dbReference type="HOGENOM" id="CLU_079895_0_0_6"/>
<evidence type="ECO:0000256" key="2">
    <source>
        <dbReference type="ARBA" id="ARBA00022475"/>
    </source>
</evidence>
<evidence type="ECO:0000256" key="7">
    <source>
        <dbReference type="SAM" id="Phobius"/>
    </source>
</evidence>
<evidence type="ECO:0000256" key="5">
    <source>
        <dbReference type="ARBA" id="ARBA00023136"/>
    </source>
</evidence>
<dbReference type="EMBL" id="CM001475">
    <property type="protein sequence ID" value="EIC30855.1"/>
    <property type="molecule type" value="Genomic_DNA"/>
</dbReference>
<dbReference type="NCBIfam" id="NF006583">
    <property type="entry name" value="PRK09109.1"/>
    <property type="match status" value="1"/>
</dbReference>
<evidence type="ECO:0000256" key="6">
    <source>
        <dbReference type="RuleBase" id="RU004057"/>
    </source>
</evidence>
<evidence type="ECO:0000313" key="10">
    <source>
        <dbReference type="Proteomes" id="UP000005090"/>
    </source>
</evidence>
<dbReference type="AlphaFoldDB" id="H8GNU9"/>
<gene>
    <name evidence="9" type="ORF">Metal_3181</name>
</gene>
<keyword evidence="9" id="KW-0966">Cell projection</keyword>
<keyword evidence="2" id="KW-1003">Cell membrane</keyword>
<dbReference type="GO" id="GO:0005886">
    <property type="term" value="C:plasma membrane"/>
    <property type="evidence" value="ECO:0007669"/>
    <property type="project" value="UniProtKB-SubCell"/>
</dbReference>
<reference evidence="9 10" key="1">
    <citation type="journal article" date="2013" name="Genome Announc.">
        <title>Genome Sequence of the Obligate Gammaproteobacterial Methanotroph Methylomicrobium album Strain BG8.</title>
        <authorList>
            <person name="Kits K.D."/>
            <person name="Kalyuzhnaya M.G."/>
            <person name="Klotz M.G."/>
            <person name="Jetten M.S."/>
            <person name="Op den Camp H.J."/>
            <person name="Vuilleumier S."/>
            <person name="Bringel F."/>
            <person name="Dispirito A.A."/>
            <person name="Murrell J.C."/>
            <person name="Bruce D."/>
            <person name="Cheng J.F."/>
            <person name="Copeland A."/>
            <person name="Goodwin L."/>
            <person name="Hauser L."/>
            <person name="Lajus A."/>
            <person name="Land M.L."/>
            <person name="Lapidus A."/>
            <person name="Lucas S."/>
            <person name="Medigue C."/>
            <person name="Pitluck S."/>
            <person name="Woyke T."/>
            <person name="Zeytun A."/>
            <person name="Stein L.Y."/>
        </authorList>
    </citation>
    <scope>NUCLEOTIDE SEQUENCE [LARGE SCALE GENOMIC DNA]</scope>
    <source>
        <strain evidence="9 10">BG8</strain>
    </source>
</reference>